<dbReference type="RefSeq" id="WP_040748631.1">
    <property type="nucleotide sequence ID" value="NZ_JACHIT010000002.1"/>
</dbReference>
<evidence type="ECO:0000259" key="4">
    <source>
        <dbReference type="SMART" id="SM00922"/>
    </source>
</evidence>
<comment type="cofactor">
    <cofactor evidence="1">
        <name>Mg(2+)</name>
        <dbReference type="ChEBI" id="CHEBI:18420"/>
    </cofactor>
</comment>
<keyword evidence="6" id="KW-1185">Reference proteome</keyword>
<organism evidence="5 6">
    <name type="scientific">Nocardia transvalensis</name>
    <dbReference type="NCBI Taxonomy" id="37333"/>
    <lineage>
        <taxon>Bacteria</taxon>
        <taxon>Bacillati</taxon>
        <taxon>Actinomycetota</taxon>
        <taxon>Actinomycetes</taxon>
        <taxon>Mycobacteriales</taxon>
        <taxon>Nocardiaceae</taxon>
        <taxon>Nocardia</taxon>
    </lineage>
</organism>
<evidence type="ECO:0000313" key="6">
    <source>
        <dbReference type="Proteomes" id="UP000540412"/>
    </source>
</evidence>
<dbReference type="SFLD" id="SFLDS00001">
    <property type="entry name" value="Enolase"/>
    <property type="match status" value="1"/>
</dbReference>
<feature type="domain" description="Mandelate racemase/muconate lactonizing enzyme C-terminal" evidence="4">
    <location>
        <begin position="146"/>
        <end position="246"/>
    </location>
</feature>
<proteinExistence type="predicted"/>
<accession>A0A7W9UK29</accession>
<gene>
    <name evidence="5" type="ORF">BJY24_004936</name>
</gene>
<dbReference type="Gene3D" id="3.30.390.10">
    <property type="entry name" value="Enolase-like, N-terminal domain"/>
    <property type="match status" value="1"/>
</dbReference>
<dbReference type="PROSITE" id="PS00908">
    <property type="entry name" value="MR_MLE_1"/>
    <property type="match status" value="1"/>
</dbReference>
<evidence type="ECO:0000256" key="1">
    <source>
        <dbReference type="ARBA" id="ARBA00001946"/>
    </source>
</evidence>
<dbReference type="Proteomes" id="UP000540412">
    <property type="component" value="Unassembled WGS sequence"/>
</dbReference>
<dbReference type="Pfam" id="PF13378">
    <property type="entry name" value="MR_MLE_C"/>
    <property type="match status" value="1"/>
</dbReference>
<dbReference type="SUPFAM" id="SSF54826">
    <property type="entry name" value="Enolase N-terminal domain-like"/>
    <property type="match status" value="1"/>
</dbReference>
<evidence type="ECO:0000313" key="5">
    <source>
        <dbReference type="EMBL" id="MBB5916024.1"/>
    </source>
</evidence>
<dbReference type="InterPro" id="IPR013341">
    <property type="entry name" value="Mandelate_racemase_N_dom"/>
</dbReference>
<comment type="caution">
    <text evidence="5">The sequence shown here is derived from an EMBL/GenBank/DDBJ whole genome shotgun (WGS) entry which is preliminary data.</text>
</comment>
<dbReference type="GO" id="GO:0016836">
    <property type="term" value="F:hydro-lyase activity"/>
    <property type="evidence" value="ECO:0007669"/>
    <property type="project" value="TreeGrafter"/>
</dbReference>
<dbReference type="InterPro" id="IPR018110">
    <property type="entry name" value="Mandel_Rmase/mucon_lact_enz_CS"/>
</dbReference>
<dbReference type="PANTHER" id="PTHR13794">
    <property type="entry name" value="ENOLASE SUPERFAMILY, MANDELATE RACEMASE"/>
    <property type="match status" value="1"/>
</dbReference>
<protein>
    <submittedName>
        <fullName evidence="5">L-alanine-DL-glutamate epimerase-like enolase superfamily enzyme</fullName>
    </submittedName>
</protein>
<dbReference type="InterPro" id="IPR036849">
    <property type="entry name" value="Enolase-like_C_sf"/>
</dbReference>
<dbReference type="PANTHER" id="PTHR13794:SF58">
    <property type="entry name" value="MITOCHONDRIAL ENOLASE SUPERFAMILY MEMBER 1"/>
    <property type="match status" value="1"/>
</dbReference>
<dbReference type="InterPro" id="IPR046945">
    <property type="entry name" value="RHMD-like"/>
</dbReference>
<name>A0A7W9UK29_9NOCA</name>
<dbReference type="GO" id="GO:0000287">
    <property type="term" value="F:magnesium ion binding"/>
    <property type="evidence" value="ECO:0007669"/>
    <property type="project" value="TreeGrafter"/>
</dbReference>
<dbReference type="SMART" id="SM00922">
    <property type="entry name" value="MR_MLE"/>
    <property type="match status" value="1"/>
</dbReference>
<dbReference type="Pfam" id="PF02746">
    <property type="entry name" value="MR_MLE_N"/>
    <property type="match status" value="1"/>
</dbReference>
<dbReference type="SUPFAM" id="SSF51604">
    <property type="entry name" value="Enolase C-terminal domain-like"/>
    <property type="match status" value="1"/>
</dbReference>
<dbReference type="InterPro" id="IPR013342">
    <property type="entry name" value="Mandelate_racemase_C"/>
</dbReference>
<dbReference type="InterPro" id="IPR029065">
    <property type="entry name" value="Enolase_C-like"/>
</dbReference>
<dbReference type="AlphaFoldDB" id="A0A7W9UK29"/>
<evidence type="ECO:0000256" key="3">
    <source>
        <dbReference type="ARBA" id="ARBA00022842"/>
    </source>
</evidence>
<reference evidence="5 6" key="1">
    <citation type="submission" date="2020-08" db="EMBL/GenBank/DDBJ databases">
        <title>Sequencing the genomes of 1000 actinobacteria strains.</title>
        <authorList>
            <person name="Klenk H.-P."/>
        </authorList>
    </citation>
    <scope>NUCLEOTIDE SEQUENCE [LARGE SCALE GENOMIC DNA]</scope>
    <source>
        <strain evidence="5 6">DSM 43582</strain>
    </source>
</reference>
<dbReference type="GO" id="GO:0009063">
    <property type="term" value="P:amino acid catabolic process"/>
    <property type="evidence" value="ECO:0007669"/>
    <property type="project" value="InterPro"/>
</dbReference>
<keyword evidence="2" id="KW-0479">Metal-binding</keyword>
<sequence length="374" mass="39386">MTAAAPGIDDAVVVSVFRFPTPGPEADGTLEWNATTAVAVELTAGGERGFGWTYSSPAAGTVIDHDLAPLLRGRSPLDITGCRIALQRACRSIGTTSVVAHALSAVDIALWDLKARLLGTPLSALFGTARDATPVYGSGGFTNLPDSELTTQISQWLAAGCSAVKIKIGQDRGGAIERDLERLTLAAELTEGRCALMADANGAYTVGRARRVGRELDRRGVVWFEEPVTSDDPHGLERVRASVRCDVTAGEYICGPYDAAALIDVVDCLQLDVTRCGGYSGFLDCAALAAAHGRDVSAHCAPALHAPVTAAVPNLRNLEWFIDHARLEPLLVDGAPEVAGGLLPPHRPDTDCGHGMRLSESAEPYRTCPPTVAR</sequence>
<keyword evidence="3" id="KW-0460">Magnesium</keyword>
<evidence type="ECO:0000256" key="2">
    <source>
        <dbReference type="ARBA" id="ARBA00022723"/>
    </source>
</evidence>
<dbReference type="SFLD" id="SFLDG00179">
    <property type="entry name" value="mandelate_racemase"/>
    <property type="match status" value="1"/>
</dbReference>
<dbReference type="EMBL" id="JACHIT010000002">
    <property type="protein sequence ID" value="MBB5916024.1"/>
    <property type="molecule type" value="Genomic_DNA"/>
</dbReference>
<dbReference type="GO" id="GO:0016052">
    <property type="term" value="P:carbohydrate catabolic process"/>
    <property type="evidence" value="ECO:0007669"/>
    <property type="project" value="TreeGrafter"/>
</dbReference>
<dbReference type="InterPro" id="IPR029017">
    <property type="entry name" value="Enolase-like_N"/>
</dbReference>
<dbReference type="Gene3D" id="3.20.20.120">
    <property type="entry name" value="Enolase-like C-terminal domain"/>
    <property type="match status" value="1"/>
</dbReference>